<reference evidence="1" key="1">
    <citation type="submission" date="2018-06" db="EMBL/GenBank/DDBJ databases">
        <authorList>
            <person name="Zhirakovskaya E."/>
        </authorList>
    </citation>
    <scope>NUCLEOTIDE SEQUENCE</scope>
</reference>
<proteinExistence type="predicted"/>
<protein>
    <submittedName>
        <fullName evidence="1">Uncharacterized protein</fullName>
    </submittedName>
</protein>
<gene>
    <name evidence="1" type="ORF">MNBD_NITROSPINAE02-1378</name>
</gene>
<sequence>MDNEYALTLKGIDNILMDDLNQSATCDYLIHLSPKAKVNVKSIRSYFTKINDERKQY</sequence>
<organism evidence="1">
    <name type="scientific">hydrothermal vent metagenome</name>
    <dbReference type="NCBI Taxonomy" id="652676"/>
    <lineage>
        <taxon>unclassified sequences</taxon>
        <taxon>metagenomes</taxon>
        <taxon>ecological metagenomes</taxon>
    </lineage>
</organism>
<dbReference type="AlphaFoldDB" id="A0A3B1CM93"/>
<accession>A0A3B1CM93</accession>
<dbReference type="EMBL" id="UOGE01000050">
    <property type="protein sequence ID" value="VAX19995.1"/>
    <property type="molecule type" value="Genomic_DNA"/>
</dbReference>
<name>A0A3B1CM93_9ZZZZ</name>
<evidence type="ECO:0000313" key="1">
    <source>
        <dbReference type="EMBL" id="VAX19995.1"/>
    </source>
</evidence>